<proteinExistence type="predicted"/>
<feature type="non-terminal residue" evidence="2">
    <location>
        <position position="1"/>
    </location>
</feature>
<reference evidence="2" key="1">
    <citation type="submission" date="2022-03" db="EMBL/GenBank/DDBJ databases">
        <title>Draft genome sequence of Aduncisulcus paluster, a free-living microaerophilic Fornicata.</title>
        <authorList>
            <person name="Yuyama I."/>
            <person name="Kume K."/>
            <person name="Tamura T."/>
            <person name="Inagaki Y."/>
            <person name="Hashimoto T."/>
        </authorList>
    </citation>
    <scope>NUCLEOTIDE SEQUENCE</scope>
    <source>
        <strain evidence="2">NY0171</strain>
    </source>
</reference>
<keyword evidence="3" id="KW-1185">Reference proteome</keyword>
<sequence>EGGVGTSIITGKSSVQHAREMESLAKAKGYSAPSLTQDQPEDASVGKKSSAKNEQPKREQYIAIGKFGVPQSLLTANAKKQQAKTGMLATKEEVARAEEGSAWDALEECGMLLVLLIQKDGKQQMKRSQKQLKLLLETHESMEPQQPQ</sequence>
<dbReference type="Proteomes" id="UP001057375">
    <property type="component" value="Unassembled WGS sequence"/>
</dbReference>
<comment type="caution">
    <text evidence="2">The sequence shown here is derived from an EMBL/GenBank/DDBJ whole genome shotgun (WGS) entry which is preliminary data.</text>
</comment>
<organism evidence="2 3">
    <name type="scientific">Aduncisulcus paluster</name>
    <dbReference type="NCBI Taxonomy" id="2918883"/>
    <lineage>
        <taxon>Eukaryota</taxon>
        <taxon>Metamonada</taxon>
        <taxon>Carpediemonas-like organisms</taxon>
        <taxon>Aduncisulcus</taxon>
    </lineage>
</organism>
<gene>
    <name evidence="2" type="ORF">ADUPG1_000984</name>
</gene>
<dbReference type="EMBL" id="BQXS01000595">
    <property type="protein sequence ID" value="GKT28996.1"/>
    <property type="molecule type" value="Genomic_DNA"/>
</dbReference>
<evidence type="ECO:0000256" key="1">
    <source>
        <dbReference type="SAM" id="MobiDB-lite"/>
    </source>
</evidence>
<feature type="region of interest" description="Disordered" evidence="1">
    <location>
        <begin position="1"/>
        <end position="58"/>
    </location>
</feature>
<evidence type="ECO:0000313" key="2">
    <source>
        <dbReference type="EMBL" id="GKT28996.1"/>
    </source>
</evidence>
<name>A0ABQ5KDR6_9EUKA</name>
<protein>
    <submittedName>
        <fullName evidence="2">Uncharacterized protein</fullName>
    </submittedName>
</protein>
<evidence type="ECO:0000313" key="3">
    <source>
        <dbReference type="Proteomes" id="UP001057375"/>
    </source>
</evidence>
<feature type="compositionally biased region" description="Polar residues" evidence="1">
    <location>
        <begin position="7"/>
        <end position="16"/>
    </location>
</feature>
<accession>A0ABQ5KDR6</accession>